<evidence type="ECO:0000259" key="13">
    <source>
        <dbReference type="Pfam" id="PF07522"/>
    </source>
</evidence>
<comment type="caution">
    <text evidence="15">The sequence shown here is derived from an EMBL/GenBank/DDBJ whole genome shotgun (WGS) entry which is preliminary data.</text>
</comment>
<feature type="domain" description="Metallo-beta-lactamase" evidence="14">
    <location>
        <begin position="25"/>
        <end position="154"/>
    </location>
</feature>
<dbReference type="GO" id="GO:0006310">
    <property type="term" value="P:DNA recombination"/>
    <property type="evidence" value="ECO:0007669"/>
    <property type="project" value="UniProtKB-KW"/>
</dbReference>
<proteinExistence type="inferred from homology"/>
<dbReference type="OrthoDB" id="5561659at2759"/>
<dbReference type="GO" id="GO:0006303">
    <property type="term" value="P:double-strand break repair via nonhomologous end joining"/>
    <property type="evidence" value="ECO:0007669"/>
    <property type="project" value="TreeGrafter"/>
</dbReference>
<evidence type="ECO:0000256" key="1">
    <source>
        <dbReference type="ARBA" id="ARBA00004123"/>
    </source>
</evidence>
<keyword evidence="16" id="KW-1185">Reference proteome</keyword>
<dbReference type="Gene3D" id="3.60.15.10">
    <property type="entry name" value="Ribonuclease Z/Hydroxyacylglutathione hydrolase-like"/>
    <property type="match status" value="1"/>
</dbReference>
<evidence type="ECO:0000259" key="14">
    <source>
        <dbReference type="Pfam" id="PF12706"/>
    </source>
</evidence>
<dbReference type="PANTHER" id="PTHR23240:SF8">
    <property type="entry name" value="PROTEIN ARTEMIS"/>
    <property type="match status" value="1"/>
</dbReference>
<evidence type="ECO:0000256" key="9">
    <source>
        <dbReference type="ARBA" id="ARBA00023204"/>
    </source>
</evidence>
<dbReference type="Proteomes" id="UP000887229">
    <property type="component" value="Unassembled WGS sequence"/>
</dbReference>
<keyword evidence="5" id="KW-0227">DNA damage</keyword>
<dbReference type="PANTHER" id="PTHR23240">
    <property type="entry name" value="DNA CROSS-LINK REPAIR PROTEIN PSO2/SNM1-RELATED"/>
    <property type="match status" value="1"/>
</dbReference>
<dbReference type="GO" id="GO:0005634">
    <property type="term" value="C:nucleus"/>
    <property type="evidence" value="ECO:0007669"/>
    <property type="project" value="UniProtKB-SubCell"/>
</dbReference>
<evidence type="ECO:0000256" key="12">
    <source>
        <dbReference type="ARBA" id="ARBA00042677"/>
    </source>
</evidence>
<organism evidence="15 16">
    <name type="scientific">Emericellopsis atlantica</name>
    <dbReference type="NCBI Taxonomy" id="2614577"/>
    <lineage>
        <taxon>Eukaryota</taxon>
        <taxon>Fungi</taxon>
        <taxon>Dikarya</taxon>
        <taxon>Ascomycota</taxon>
        <taxon>Pezizomycotina</taxon>
        <taxon>Sordariomycetes</taxon>
        <taxon>Hypocreomycetidae</taxon>
        <taxon>Hypocreales</taxon>
        <taxon>Bionectriaceae</taxon>
        <taxon>Emericellopsis</taxon>
    </lineage>
</organism>
<feature type="domain" description="DNA repair metallo-beta-lactamase" evidence="13">
    <location>
        <begin position="427"/>
        <end position="459"/>
    </location>
</feature>
<dbReference type="GeneID" id="70295767"/>
<keyword evidence="8" id="KW-0233">DNA recombination</keyword>
<keyword evidence="3" id="KW-0540">Nuclease</keyword>
<dbReference type="GO" id="GO:0036297">
    <property type="term" value="P:interstrand cross-link repair"/>
    <property type="evidence" value="ECO:0007669"/>
    <property type="project" value="TreeGrafter"/>
</dbReference>
<evidence type="ECO:0000256" key="3">
    <source>
        <dbReference type="ARBA" id="ARBA00022722"/>
    </source>
</evidence>
<evidence type="ECO:0000256" key="10">
    <source>
        <dbReference type="ARBA" id="ARBA00023242"/>
    </source>
</evidence>
<evidence type="ECO:0000256" key="2">
    <source>
        <dbReference type="ARBA" id="ARBA00010304"/>
    </source>
</evidence>
<dbReference type="AlphaFoldDB" id="A0A9P7ZPN1"/>
<evidence type="ECO:0000256" key="11">
    <source>
        <dbReference type="ARBA" id="ARBA00039759"/>
    </source>
</evidence>
<evidence type="ECO:0000256" key="7">
    <source>
        <dbReference type="ARBA" id="ARBA00022839"/>
    </source>
</evidence>
<dbReference type="InterPro" id="IPR001279">
    <property type="entry name" value="Metallo-B-lactamas"/>
</dbReference>
<keyword evidence="6" id="KW-0378">Hydrolase</keyword>
<dbReference type="GO" id="GO:0003684">
    <property type="term" value="F:damaged DNA binding"/>
    <property type="evidence" value="ECO:0007669"/>
    <property type="project" value="TreeGrafter"/>
</dbReference>
<sequence>MSTFKGIVSEFPDIRIDFFRPTPGQRPPLACFLSHVHSDHLAGLDTLLSPFVYCSAATREILLQLVKYPCRINFAQGIIERWKQTYRKQQSILKPLPLDTPTCLELRPGYQIQVTLLDANHCPGAVMFLIEGDGSAILYTGDIRSEPWFVNSLSRNPNVVEYTHGLKTLDKVYLDTSFTKNIPFQTKAEGIAELLGKVAQYPEDTVFHFQAWTYGYEDVWIALSKALKSQIHVDDYKLKVYNSLRANELSEYSNPICPEAPALVGFKCANKAHGGCLTSSSSSNVRLHSCEKGNMCEAAKGPNVVRIVPMVANLSDGTGLVEIGVGGGGDDLVKETEIAQGDWPTFLKSLYESANIPEDARQGIGKLIQQLAIHGHTLLLDLITAFDEGKNTAEMGKVCQAILERSKDMSEKTIVADDLSTPATKLPKTITFPYSRHSSYPELCDLLHIFKPKDVWPCTVDEDQWLKEGACLGVPRYFTIS</sequence>
<dbReference type="SUPFAM" id="SSF56281">
    <property type="entry name" value="Metallo-hydrolase/oxidoreductase"/>
    <property type="match status" value="1"/>
</dbReference>
<dbReference type="GO" id="GO:0035312">
    <property type="term" value="F:5'-3' DNA exonuclease activity"/>
    <property type="evidence" value="ECO:0007669"/>
    <property type="project" value="TreeGrafter"/>
</dbReference>
<gene>
    <name evidence="15" type="ORF">F5Z01DRAFT_672857</name>
</gene>
<keyword evidence="9" id="KW-0234">DNA repair</keyword>
<evidence type="ECO:0000256" key="6">
    <source>
        <dbReference type="ARBA" id="ARBA00022801"/>
    </source>
</evidence>
<protein>
    <recommendedName>
        <fullName evidence="11">Protein artemis</fullName>
    </recommendedName>
    <alternativeName>
        <fullName evidence="12">DNA cross-link repair 1C protein</fullName>
    </alternativeName>
</protein>
<keyword evidence="10" id="KW-0539">Nucleus</keyword>
<dbReference type="RefSeq" id="XP_046119470.1">
    <property type="nucleotide sequence ID" value="XM_046264864.1"/>
</dbReference>
<evidence type="ECO:0000313" key="16">
    <source>
        <dbReference type="Proteomes" id="UP000887229"/>
    </source>
</evidence>
<dbReference type="Pfam" id="PF12706">
    <property type="entry name" value="Lactamase_B_2"/>
    <property type="match status" value="1"/>
</dbReference>
<keyword evidence="7" id="KW-0269">Exonuclease</keyword>
<accession>A0A9P7ZPN1</accession>
<dbReference type="InterPro" id="IPR011084">
    <property type="entry name" value="DRMBL"/>
</dbReference>
<dbReference type="EMBL" id="MU251250">
    <property type="protein sequence ID" value="KAG9255546.1"/>
    <property type="molecule type" value="Genomic_DNA"/>
</dbReference>
<evidence type="ECO:0000256" key="4">
    <source>
        <dbReference type="ARBA" id="ARBA00022759"/>
    </source>
</evidence>
<evidence type="ECO:0000256" key="8">
    <source>
        <dbReference type="ARBA" id="ARBA00023172"/>
    </source>
</evidence>
<name>A0A9P7ZPN1_9HYPO</name>
<dbReference type="InterPro" id="IPR036866">
    <property type="entry name" value="RibonucZ/Hydroxyglut_hydro"/>
</dbReference>
<evidence type="ECO:0000256" key="5">
    <source>
        <dbReference type="ARBA" id="ARBA00022763"/>
    </source>
</evidence>
<comment type="similarity">
    <text evidence="2">Belongs to the DNA repair metallo-beta-lactamase (DRMBL) family.</text>
</comment>
<evidence type="ECO:0000313" key="15">
    <source>
        <dbReference type="EMBL" id="KAG9255546.1"/>
    </source>
</evidence>
<keyword evidence="4" id="KW-0255">Endonuclease</keyword>
<comment type="subcellular location">
    <subcellularLocation>
        <location evidence="1">Nucleus</location>
    </subcellularLocation>
</comment>
<dbReference type="GO" id="GO:0000723">
    <property type="term" value="P:telomere maintenance"/>
    <property type="evidence" value="ECO:0007669"/>
    <property type="project" value="TreeGrafter"/>
</dbReference>
<dbReference type="GO" id="GO:0004519">
    <property type="term" value="F:endonuclease activity"/>
    <property type="evidence" value="ECO:0007669"/>
    <property type="project" value="UniProtKB-KW"/>
</dbReference>
<reference evidence="15" key="1">
    <citation type="journal article" date="2021" name="IMA Fungus">
        <title>Genomic characterization of three marine fungi, including Emericellopsis atlantica sp. nov. with signatures of a generalist lifestyle and marine biomass degradation.</title>
        <authorList>
            <person name="Hagestad O.C."/>
            <person name="Hou L."/>
            <person name="Andersen J.H."/>
            <person name="Hansen E.H."/>
            <person name="Altermark B."/>
            <person name="Li C."/>
            <person name="Kuhnert E."/>
            <person name="Cox R.J."/>
            <person name="Crous P.W."/>
            <person name="Spatafora J.W."/>
            <person name="Lail K."/>
            <person name="Amirebrahimi M."/>
            <person name="Lipzen A."/>
            <person name="Pangilinan J."/>
            <person name="Andreopoulos W."/>
            <person name="Hayes R.D."/>
            <person name="Ng V."/>
            <person name="Grigoriev I.V."/>
            <person name="Jackson S.A."/>
            <person name="Sutton T.D.S."/>
            <person name="Dobson A.D.W."/>
            <person name="Rama T."/>
        </authorList>
    </citation>
    <scope>NUCLEOTIDE SEQUENCE</scope>
    <source>
        <strain evidence="15">TS7</strain>
    </source>
</reference>
<dbReference type="Pfam" id="PF07522">
    <property type="entry name" value="DRMBL"/>
    <property type="match status" value="1"/>
</dbReference>